<keyword evidence="1 2" id="KW-0238">DNA-binding</keyword>
<evidence type="ECO:0000256" key="2">
    <source>
        <dbReference type="PROSITE-ProRule" id="PRU00335"/>
    </source>
</evidence>
<gene>
    <name evidence="4" type="ORF">GCM10010140_74460</name>
</gene>
<evidence type="ECO:0000313" key="5">
    <source>
        <dbReference type="Proteomes" id="UP000611554"/>
    </source>
</evidence>
<dbReference type="EMBL" id="BMQJ01000033">
    <property type="protein sequence ID" value="GGQ33503.1"/>
    <property type="molecule type" value="Genomic_DNA"/>
</dbReference>
<keyword evidence="5" id="KW-1185">Reference proteome</keyword>
<organism evidence="4 5">
    <name type="scientific">Streptosporangium pseudovulgare</name>
    <dbReference type="NCBI Taxonomy" id="35765"/>
    <lineage>
        <taxon>Bacteria</taxon>
        <taxon>Bacillati</taxon>
        <taxon>Actinomycetota</taxon>
        <taxon>Actinomycetes</taxon>
        <taxon>Streptosporangiales</taxon>
        <taxon>Streptosporangiaceae</taxon>
        <taxon>Streptosporangium</taxon>
    </lineage>
</organism>
<feature type="DNA-binding region" description="H-T-H motif" evidence="2">
    <location>
        <begin position="2"/>
        <end position="21"/>
    </location>
</feature>
<accession>A0ABQ2RLN7</accession>
<feature type="domain" description="HTH tetR-type" evidence="3">
    <location>
        <begin position="1"/>
        <end position="39"/>
    </location>
</feature>
<dbReference type="InterPro" id="IPR009057">
    <property type="entry name" value="Homeodomain-like_sf"/>
</dbReference>
<comment type="caution">
    <text evidence="4">The sequence shown here is derived from an EMBL/GenBank/DDBJ whole genome shotgun (WGS) entry which is preliminary data.</text>
</comment>
<dbReference type="Proteomes" id="UP000611554">
    <property type="component" value="Unassembled WGS sequence"/>
</dbReference>
<name>A0ABQ2RLN7_9ACTN</name>
<dbReference type="SUPFAM" id="SSF46689">
    <property type="entry name" value="Homeodomain-like"/>
    <property type="match status" value="1"/>
</dbReference>
<evidence type="ECO:0000259" key="3">
    <source>
        <dbReference type="PROSITE" id="PS50977"/>
    </source>
</evidence>
<dbReference type="PROSITE" id="PS50977">
    <property type="entry name" value="HTH_TETR_2"/>
    <property type="match status" value="1"/>
</dbReference>
<dbReference type="InterPro" id="IPR001647">
    <property type="entry name" value="HTH_TetR"/>
</dbReference>
<sequence>MPLKEIARRAGVSHGTLYNLYGTREALIDEVVTDLAAGRLDEVAEHALSFGDAWDGFAYYIEKVCELQGPWPTPRYSAATDVGSRWPGHTPAQARCGHCGPTWRSRPVGRRLWRQKSSVRGCRGSLGEGG</sequence>
<protein>
    <recommendedName>
        <fullName evidence="3">HTH tetR-type domain-containing protein</fullName>
    </recommendedName>
</protein>
<evidence type="ECO:0000256" key="1">
    <source>
        <dbReference type="ARBA" id="ARBA00023125"/>
    </source>
</evidence>
<proteinExistence type="predicted"/>
<reference evidence="5" key="1">
    <citation type="journal article" date="2019" name="Int. J. Syst. Evol. Microbiol.">
        <title>The Global Catalogue of Microorganisms (GCM) 10K type strain sequencing project: providing services to taxonomists for standard genome sequencing and annotation.</title>
        <authorList>
            <consortium name="The Broad Institute Genomics Platform"/>
            <consortium name="The Broad Institute Genome Sequencing Center for Infectious Disease"/>
            <person name="Wu L."/>
            <person name="Ma J."/>
        </authorList>
    </citation>
    <scope>NUCLEOTIDE SEQUENCE [LARGE SCALE GENOMIC DNA]</scope>
    <source>
        <strain evidence="5">JCM 3115</strain>
    </source>
</reference>
<evidence type="ECO:0000313" key="4">
    <source>
        <dbReference type="EMBL" id="GGQ33503.1"/>
    </source>
</evidence>
<dbReference type="Pfam" id="PF00440">
    <property type="entry name" value="TetR_N"/>
    <property type="match status" value="1"/>
</dbReference>
<dbReference type="Gene3D" id="1.10.357.10">
    <property type="entry name" value="Tetracycline Repressor, domain 2"/>
    <property type="match status" value="1"/>
</dbReference>